<dbReference type="Proteomes" id="UP000799118">
    <property type="component" value="Unassembled WGS sequence"/>
</dbReference>
<dbReference type="OrthoDB" id="5985073at2759"/>
<name>A0A6A4IEI3_9AGAR</name>
<gene>
    <name evidence="1" type="ORF">BT96DRAFT_913675</name>
</gene>
<dbReference type="EMBL" id="ML769389">
    <property type="protein sequence ID" value="KAE9409011.1"/>
    <property type="molecule type" value="Genomic_DNA"/>
</dbReference>
<evidence type="ECO:0000313" key="2">
    <source>
        <dbReference type="Proteomes" id="UP000799118"/>
    </source>
</evidence>
<protein>
    <submittedName>
        <fullName evidence="1">Uncharacterized protein</fullName>
    </submittedName>
</protein>
<accession>A0A6A4IEI3</accession>
<reference evidence="1" key="1">
    <citation type="journal article" date="2019" name="Environ. Microbiol.">
        <title>Fungal ecological strategies reflected in gene transcription - a case study of two litter decomposers.</title>
        <authorList>
            <person name="Barbi F."/>
            <person name="Kohler A."/>
            <person name="Barry K."/>
            <person name="Baskaran P."/>
            <person name="Daum C."/>
            <person name="Fauchery L."/>
            <person name="Ihrmark K."/>
            <person name="Kuo A."/>
            <person name="LaButti K."/>
            <person name="Lipzen A."/>
            <person name="Morin E."/>
            <person name="Grigoriev I.V."/>
            <person name="Henrissat B."/>
            <person name="Lindahl B."/>
            <person name="Martin F."/>
        </authorList>
    </citation>
    <scope>NUCLEOTIDE SEQUENCE</scope>
    <source>
        <strain evidence="1">JB14</strain>
    </source>
</reference>
<evidence type="ECO:0000313" key="1">
    <source>
        <dbReference type="EMBL" id="KAE9409011.1"/>
    </source>
</evidence>
<keyword evidence="2" id="KW-1185">Reference proteome</keyword>
<sequence>MMVSSAPGPGQSPNFVASDPAFPGFQSYCAVDATNPNSPPLLAFGGITNGFALCTNTSINANGRLDVVFEPQTNNLNYVSDDCIPVAIEVIVD</sequence>
<organism evidence="1 2">
    <name type="scientific">Gymnopus androsaceus JB14</name>
    <dbReference type="NCBI Taxonomy" id="1447944"/>
    <lineage>
        <taxon>Eukaryota</taxon>
        <taxon>Fungi</taxon>
        <taxon>Dikarya</taxon>
        <taxon>Basidiomycota</taxon>
        <taxon>Agaricomycotina</taxon>
        <taxon>Agaricomycetes</taxon>
        <taxon>Agaricomycetidae</taxon>
        <taxon>Agaricales</taxon>
        <taxon>Marasmiineae</taxon>
        <taxon>Omphalotaceae</taxon>
        <taxon>Gymnopus</taxon>
    </lineage>
</organism>
<proteinExistence type="predicted"/>
<dbReference type="AlphaFoldDB" id="A0A6A4IEI3"/>